<gene>
    <name evidence="1" type="ORF">SAMN05421869_106351</name>
</gene>
<dbReference type="Proteomes" id="UP000199202">
    <property type="component" value="Unassembled WGS sequence"/>
</dbReference>
<dbReference type="STRING" id="633440.SAMN05421869_106351"/>
<protein>
    <submittedName>
        <fullName evidence="1">Uncharacterized protein</fullName>
    </submittedName>
</protein>
<dbReference type="AlphaFoldDB" id="A0A1G8MAD5"/>
<organism evidence="1 2">
    <name type="scientific">Nonomuraea jiangxiensis</name>
    <dbReference type="NCBI Taxonomy" id="633440"/>
    <lineage>
        <taxon>Bacteria</taxon>
        <taxon>Bacillati</taxon>
        <taxon>Actinomycetota</taxon>
        <taxon>Actinomycetes</taxon>
        <taxon>Streptosporangiales</taxon>
        <taxon>Streptosporangiaceae</taxon>
        <taxon>Nonomuraea</taxon>
    </lineage>
</organism>
<name>A0A1G8MAD5_9ACTN</name>
<accession>A0A1G8MAD5</accession>
<sequence length="49" mass="5331">MRELSCLLDGLRCSACLSDNTLWLDLAAGLVECRECGQGALIDHHGEEL</sequence>
<reference evidence="1 2" key="1">
    <citation type="submission" date="2016-10" db="EMBL/GenBank/DDBJ databases">
        <authorList>
            <person name="de Groot N.N."/>
        </authorList>
    </citation>
    <scope>NUCLEOTIDE SEQUENCE [LARGE SCALE GENOMIC DNA]</scope>
    <source>
        <strain evidence="1 2">CGMCC 4.6533</strain>
    </source>
</reference>
<evidence type="ECO:0000313" key="1">
    <source>
        <dbReference type="EMBL" id="SDI64843.1"/>
    </source>
</evidence>
<keyword evidence="2" id="KW-1185">Reference proteome</keyword>
<dbReference type="EMBL" id="FNDJ01000006">
    <property type="protein sequence ID" value="SDI64843.1"/>
    <property type="molecule type" value="Genomic_DNA"/>
</dbReference>
<evidence type="ECO:0000313" key="2">
    <source>
        <dbReference type="Proteomes" id="UP000199202"/>
    </source>
</evidence>
<proteinExistence type="predicted"/>
<dbReference type="RefSeq" id="WP_176993216.1">
    <property type="nucleotide sequence ID" value="NZ_FNDJ01000006.1"/>
</dbReference>